<gene>
    <name evidence="4" type="ORF">TWF696_007291</name>
</gene>
<evidence type="ECO:0000259" key="3">
    <source>
        <dbReference type="SMART" id="SM00787"/>
    </source>
</evidence>
<feature type="region of interest" description="Disordered" evidence="2">
    <location>
        <begin position="368"/>
        <end position="387"/>
    </location>
</feature>
<feature type="region of interest" description="Disordered" evidence="2">
    <location>
        <begin position="1"/>
        <end position="62"/>
    </location>
</feature>
<feature type="domain" description="Spc7 kinetochore protein" evidence="3">
    <location>
        <begin position="947"/>
        <end position="1267"/>
    </location>
</feature>
<dbReference type="InterPro" id="IPR040850">
    <property type="entry name" value="Knl1_RWD_C"/>
</dbReference>
<dbReference type="Pfam" id="PF15402">
    <property type="entry name" value="MELT_2"/>
    <property type="match status" value="6"/>
</dbReference>
<feature type="region of interest" description="Disordered" evidence="2">
    <location>
        <begin position="106"/>
        <end position="309"/>
    </location>
</feature>
<evidence type="ECO:0000313" key="5">
    <source>
        <dbReference type="Proteomes" id="UP001375240"/>
    </source>
</evidence>
<dbReference type="GO" id="GO:1990758">
    <property type="term" value="P:mitotic sister chromatid biorientation"/>
    <property type="evidence" value="ECO:0007669"/>
    <property type="project" value="TreeGrafter"/>
</dbReference>
<accession>A0AAV9USZ0</accession>
<name>A0AAV9USZ0_9PEZI</name>
<dbReference type="SMART" id="SM01315">
    <property type="entry name" value="Spc7_N"/>
    <property type="match status" value="1"/>
</dbReference>
<dbReference type="SMART" id="SM00787">
    <property type="entry name" value="Spc7"/>
    <property type="match status" value="1"/>
</dbReference>
<protein>
    <recommendedName>
        <fullName evidence="3">Spc7 kinetochore protein domain-containing protein</fullName>
    </recommendedName>
</protein>
<evidence type="ECO:0000256" key="1">
    <source>
        <dbReference type="SAM" id="Coils"/>
    </source>
</evidence>
<dbReference type="GO" id="GO:0007094">
    <property type="term" value="P:mitotic spindle assembly checkpoint signaling"/>
    <property type="evidence" value="ECO:0007669"/>
    <property type="project" value="TreeGrafter"/>
</dbReference>
<feature type="compositionally biased region" description="Acidic residues" evidence="2">
    <location>
        <begin position="300"/>
        <end position="309"/>
    </location>
</feature>
<dbReference type="PANTHER" id="PTHR28260:SF1">
    <property type="entry name" value="SPINDLE POLE BODY COMPONENT SPC105"/>
    <property type="match status" value="1"/>
</dbReference>
<dbReference type="Proteomes" id="UP001375240">
    <property type="component" value="Unassembled WGS sequence"/>
</dbReference>
<feature type="compositionally biased region" description="Basic and acidic residues" evidence="2">
    <location>
        <begin position="222"/>
        <end position="234"/>
    </location>
</feature>
<feature type="compositionally biased region" description="Low complexity" evidence="2">
    <location>
        <begin position="918"/>
        <end position="942"/>
    </location>
</feature>
<proteinExistence type="predicted"/>
<feature type="compositionally biased region" description="Low complexity" evidence="2">
    <location>
        <begin position="643"/>
        <end position="693"/>
    </location>
</feature>
<dbReference type="GO" id="GO:0000776">
    <property type="term" value="C:kinetochore"/>
    <property type="evidence" value="ECO:0007669"/>
    <property type="project" value="TreeGrafter"/>
</dbReference>
<feature type="compositionally biased region" description="Low complexity" evidence="2">
    <location>
        <begin position="601"/>
        <end position="615"/>
    </location>
</feature>
<keyword evidence="1" id="KW-0175">Coiled coil</keyword>
<reference evidence="4 5" key="1">
    <citation type="submission" date="2019-10" db="EMBL/GenBank/DDBJ databases">
        <authorList>
            <person name="Palmer J.M."/>
        </authorList>
    </citation>
    <scope>NUCLEOTIDE SEQUENCE [LARGE SCALE GENOMIC DNA]</scope>
    <source>
        <strain evidence="4 5">TWF696</strain>
    </source>
</reference>
<dbReference type="PANTHER" id="PTHR28260">
    <property type="entry name" value="SPINDLE POLE BODY COMPONENT SPC105"/>
    <property type="match status" value="1"/>
</dbReference>
<feature type="compositionally biased region" description="Polar residues" evidence="2">
    <location>
        <begin position="247"/>
        <end position="263"/>
    </location>
</feature>
<comment type="caution">
    <text evidence="4">The sequence shown here is derived from an EMBL/GenBank/DDBJ whole genome shotgun (WGS) entry which is preliminary data.</text>
</comment>
<sequence length="1440" mass="155852">MSSMNALGGRKRGSRKSIAFQPSSKPGTEDNKENSGSRVALAKKSRSKSLGPGELQNVVAEQKPEKVIKSILQPAIPISPLQQIPSFNGKGSKIKALAPPILVPLKTEQEQQEARQQREAQRSAALTHREKRRKSLGGRRVSFNPEVTMHVLEETRISNTPSSTESNGTAKTPSTGARSVAAATPSPVNAEAATSSEAGDSSDPDQPTTPPKQVEEVIPEPESARLEHRKENRRPMTPVASFDRTQEFTGSPTPSCAYSSSPAMTDDAESTLAPEDSSDEDDTGLISVVSPSVTARTDASDDDSDDMDMVDDNEVTATFTPWIAREHNHPRLSHPETNFISAPPPAPDANPEMPFAGRRHDHPRLSHPETGFSSAPKRQDGMQQELDDGGDATMEITRVVTGGILSSPSPLRSRDMMPEDDMTMEFTQAIGPGILSNRRLSTVSEGTDDDDMTMEITRAIGPGLLSAKSQPVSYPALPRMSPEEEDEQTMELTRAIGGIKTAASPDQGSDAEDEDMSMELTNVIGGVLGSRAQQIADSETDNTGSMDMDMTVAIGGIIDQARSAPAVQPEPQSPTINTDLEAVTMNIHPSLSTLLAEARARSASVTSTPPAAKTPPRTRKSMTPQKAKESTPKPAGRVLRSRTTTPQTEASATAAAPEAPVEQEASTPKASKAAPATALPKKATPKPAASTPKVVTPRTLTPRRSARTPQQTTPTPRATTLAGTGKVAVLDHGLSAKRRLAGVTSPGIHLTNMNAGAKSPSTRATGVGISKAGMGSPSVRKILSARKSIGSGEVEPFSPGVRPLSQLLKDLNNDNKELVDPEAEAAKGAAGIKEMLERMTPKKDGRDALAGIEGSARPKRTFDSVKGDLIAAASAAPKNLEQGLTGSPARKKRKSLEEEPAPVEKPSVRFNVQESQKPDAATPDDPFAPSKPTTTTTTAAPTQSEQEESMDVDGEEVDVPNMAMKDFLGMIGISFLDGITSTRHRRQTGAILGLGVEMPDEEISIADQINGQLTIRPFLELYEHLQRELKRSNKEGKEMFKQIEKMVLEENPRLFREYVLAPPDVRAVMDLQFKNIKSSSRLEARRDWYTWRQGLQETIKAKAQENLESLQADEKVLEKQREIVDTLQPMLVSRQKELAEKLEVLTARKEEIESCDPKELEDKRDALKASKKRLEDKKRELEAANQAAEALESEVAGREERKTKCLSAIESAEKVAEANKGYTEEEVMATIERVRKLEEKTGWTLKRAESPRFLEMVYRKTLEVRFDAHNPSDEATPPHLTLLDASKGSPLAAISTQQQFFLDAITASCADVKFERYSQLLAHIATRWDKASNLLAEMEGVAAQYPTTVAVVTAEDGGDGNAGLVFAADLLVMERKAKVRVRFCVGVDVLRDVEIRAEAVYGEGMAGWKLGEFLERVVSGEGMGWRAAMRSLVRQLGAGN</sequence>
<dbReference type="Pfam" id="PF08317">
    <property type="entry name" value="Spc7"/>
    <property type="match status" value="1"/>
</dbReference>
<feature type="region of interest" description="Disordered" evidence="2">
    <location>
        <begin position="880"/>
        <end position="953"/>
    </location>
</feature>
<organism evidence="4 5">
    <name type="scientific">Orbilia brochopaga</name>
    <dbReference type="NCBI Taxonomy" id="3140254"/>
    <lineage>
        <taxon>Eukaryota</taxon>
        <taxon>Fungi</taxon>
        <taxon>Dikarya</taxon>
        <taxon>Ascomycota</taxon>
        <taxon>Pezizomycotina</taxon>
        <taxon>Orbiliomycetes</taxon>
        <taxon>Orbiliales</taxon>
        <taxon>Orbiliaceae</taxon>
        <taxon>Orbilia</taxon>
    </lineage>
</organism>
<keyword evidence="5" id="KW-1185">Reference proteome</keyword>
<feature type="region of interest" description="Disordered" evidence="2">
    <location>
        <begin position="598"/>
        <end position="719"/>
    </location>
</feature>
<dbReference type="GO" id="GO:0034501">
    <property type="term" value="P:protein localization to kinetochore"/>
    <property type="evidence" value="ECO:0007669"/>
    <property type="project" value="TreeGrafter"/>
</dbReference>
<dbReference type="EMBL" id="JAVHNQ010000005">
    <property type="protein sequence ID" value="KAK6347218.1"/>
    <property type="molecule type" value="Genomic_DNA"/>
</dbReference>
<feature type="compositionally biased region" description="Polar residues" evidence="2">
    <location>
        <begin position="157"/>
        <end position="177"/>
    </location>
</feature>
<dbReference type="InterPro" id="IPR013253">
    <property type="entry name" value="Spc7_domain"/>
</dbReference>
<feature type="compositionally biased region" description="Low complexity" evidence="2">
    <location>
        <begin position="707"/>
        <end position="719"/>
    </location>
</feature>
<feature type="compositionally biased region" description="Basic and acidic residues" evidence="2">
    <location>
        <begin position="107"/>
        <end position="121"/>
    </location>
</feature>
<dbReference type="Pfam" id="PF18210">
    <property type="entry name" value="Knl1_RWD_C"/>
    <property type="match status" value="1"/>
</dbReference>
<feature type="coiled-coil region" evidence="1">
    <location>
        <begin position="1157"/>
        <end position="1201"/>
    </location>
</feature>
<evidence type="ECO:0000256" key="2">
    <source>
        <dbReference type="SAM" id="MobiDB-lite"/>
    </source>
</evidence>
<dbReference type="InterPro" id="IPR033338">
    <property type="entry name" value="Spc105/Spc7"/>
</dbReference>
<evidence type="ECO:0000313" key="4">
    <source>
        <dbReference type="EMBL" id="KAK6347218.1"/>
    </source>
</evidence>